<evidence type="ECO:0000256" key="8">
    <source>
        <dbReference type="ARBA" id="ARBA00023052"/>
    </source>
</evidence>
<dbReference type="SMART" id="SM00861">
    <property type="entry name" value="Transket_pyr"/>
    <property type="match status" value="1"/>
</dbReference>
<dbReference type="Gene3D" id="3.40.50.920">
    <property type="match status" value="1"/>
</dbReference>
<keyword evidence="4 11" id="KW-0808">Transferase</keyword>
<dbReference type="GO" id="GO:0016114">
    <property type="term" value="P:terpenoid biosynthetic process"/>
    <property type="evidence" value="ECO:0007669"/>
    <property type="project" value="UniProtKB-UniRule"/>
</dbReference>
<dbReference type="Pfam" id="PF13292">
    <property type="entry name" value="DXP_synthase_N"/>
    <property type="match status" value="1"/>
</dbReference>
<keyword evidence="9 11" id="KW-0414">Isoprene biosynthesis</keyword>
<dbReference type="PROSITE" id="PS00801">
    <property type="entry name" value="TRANSKETOLASE_1"/>
    <property type="match status" value="1"/>
</dbReference>
<dbReference type="InterPro" id="IPR005477">
    <property type="entry name" value="Dxylulose-5-P_synthase"/>
</dbReference>
<dbReference type="UniPathway" id="UPA00064">
    <property type="reaction ID" value="UER00091"/>
</dbReference>
<dbReference type="PROSITE" id="PS00802">
    <property type="entry name" value="TRANSKETOLASE_2"/>
    <property type="match status" value="1"/>
</dbReference>
<comment type="function">
    <text evidence="10 11">Catalyzes the acyloin condensation reaction between C atoms 2 and 3 of pyruvate and glyceraldehyde 3-phosphate to yield 1-deoxy-D-xylulose-5-phosphate (DXP).</text>
</comment>
<keyword evidence="14" id="KW-1185">Reference proteome</keyword>
<dbReference type="Pfam" id="PF02779">
    <property type="entry name" value="Transket_pyr"/>
    <property type="match status" value="1"/>
</dbReference>
<dbReference type="InterPro" id="IPR009014">
    <property type="entry name" value="Transketo_C/PFOR_II"/>
</dbReference>
<dbReference type="CDD" id="cd07033">
    <property type="entry name" value="TPP_PYR_DXS_TK_like"/>
    <property type="match status" value="1"/>
</dbReference>
<comment type="catalytic activity">
    <reaction evidence="11">
        <text>D-glyceraldehyde 3-phosphate + pyruvate + H(+) = 1-deoxy-D-xylulose 5-phosphate + CO2</text>
        <dbReference type="Rhea" id="RHEA:12605"/>
        <dbReference type="ChEBI" id="CHEBI:15361"/>
        <dbReference type="ChEBI" id="CHEBI:15378"/>
        <dbReference type="ChEBI" id="CHEBI:16526"/>
        <dbReference type="ChEBI" id="CHEBI:57792"/>
        <dbReference type="ChEBI" id="CHEBI:59776"/>
        <dbReference type="EC" id="2.2.1.7"/>
    </reaction>
</comment>
<comment type="subunit">
    <text evidence="3 11">Homodimer.</text>
</comment>
<evidence type="ECO:0000256" key="4">
    <source>
        <dbReference type="ARBA" id="ARBA00022679"/>
    </source>
</evidence>
<dbReference type="InterPro" id="IPR033248">
    <property type="entry name" value="Transketolase_C"/>
</dbReference>
<feature type="binding site" evidence="11">
    <location>
        <position position="378"/>
    </location>
    <ligand>
        <name>thiamine diphosphate</name>
        <dbReference type="ChEBI" id="CHEBI:58937"/>
    </ligand>
</feature>
<keyword evidence="8 11" id="KW-0786">Thiamine pyrophosphate</keyword>
<dbReference type="PANTHER" id="PTHR43322:SF5">
    <property type="entry name" value="1-DEOXY-D-XYLULOSE-5-PHOSPHATE SYNTHASE, CHLOROPLASTIC"/>
    <property type="match status" value="1"/>
</dbReference>
<accession>A0A6N8EG75</accession>
<proteinExistence type="inferred from homology"/>
<dbReference type="EMBL" id="WNKT01000020">
    <property type="protein sequence ID" value="MTW21547.1"/>
    <property type="molecule type" value="Genomic_DNA"/>
</dbReference>
<dbReference type="FunFam" id="3.40.50.970:FF:000005">
    <property type="entry name" value="1-deoxy-D-xylulose-5-phosphate synthase"/>
    <property type="match status" value="1"/>
</dbReference>
<dbReference type="NCBIfam" id="TIGR00204">
    <property type="entry name" value="dxs"/>
    <property type="match status" value="1"/>
</dbReference>
<evidence type="ECO:0000256" key="6">
    <source>
        <dbReference type="ARBA" id="ARBA00022842"/>
    </source>
</evidence>
<dbReference type="Proteomes" id="UP000434044">
    <property type="component" value="Unassembled WGS sequence"/>
</dbReference>
<keyword evidence="7 11" id="KW-0784">Thiamine biosynthesis</keyword>
<feature type="binding site" evidence="11">
    <location>
        <position position="296"/>
    </location>
    <ligand>
        <name>thiamine diphosphate</name>
        <dbReference type="ChEBI" id="CHEBI:58937"/>
    </ligand>
</feature>
<protein>
    <recommendedName>
        <fullName evidence="11">1-deoxy-D-xylulose-5-phosphate synthase</fullName>
        <ecNumber evidence="11">2.2.1.7</ecNumber>
    </recommendedName>
    <alternativeName>
        <fullName evidence="11">1-deoxyxylulose-5-phosphate synthase</fullName>
        <shortName evidence="11">DXP synthase</shortName>
        <shortName evidence="11">DXPS</shortName>
    </alternativeName>
</protein>
<comment type="caution">
    <text evidence="13">The sequence shown here is derived from an EMBL/GenBank/DDBJ whole genome shotgun (WGS) entry which is preliminary data.</text>
</comment>
<feature type="binding site" evidence="11">
    <location>
        <position position="189"/>
    </location>
    <ligand>
        <name>thiamine diphosphate</name>
        <dbReference type="ChEBI" id="CHEBI:58937"/>
    </ligand>
</feature>
<dbReference type="SUPFAM" id="SSF52922">
    <property type="entry name" value="TK C-terminal domain-like"/>
    <property type="match status" value="1"/>
</dbReference>
<keyword evidence="6 11" id="KW-0460">Magnesium</keyword>
<dbReference type="InterPro" id="IPR005475">
    <property type="entry name" value="Transketolase-like_Pyr-bd"/>
</dbReference>
<dbReference type="HAMAP" id="MF_00315">
    <property type="entry name" value="DXP_synth"/>
    <property type="match status" value="1"/>
</dbReference>
<name>A0A6N8EG75_9GAMM</name>
<evidence type="ECO:0000256" key="2">
    <source>
        <dbReference type="ARBA" id="ARBA00011081"/>
    </source>
</evidence>
<dbReference type="SUPFAM" id="SSF52518">
    <property type="entry name" value="Thiamin diphosphate-binding fold (THDP-binding)"/>
    <property type="match status" value="2"/>
</dbReference>
<evidence type="ECO:0000256" key="10">
    <source>
        <dbReference type="ARBA" id="ARBA00055605"/>
    </source>
</evidence>
<comment type="pathway">
    <text evidence="1 11">Metabolic intermediate biosynthesis; 1-deoxy-D-xylulose 5-phosphate biosynthesis; 1-deoxy-D-xylulose 5-phosphate from D-glyceraldehyde 3-phosphate and pyruvate: step 1/1.</text>
</comment>
<dbReference type="GO" id="GO:0005829">
    <property type="term" value="C:cytosol"/>
    <property type="evidence" value="ECO:0007669"/>
    <property type="project" value="TreeGrafter"/>
</dbReference>
<dbReference type="InterPro" id="IPR049557">
    <property type="entry name" value="Transketolase_CS"/>
</dbReference>
<dbReference type="Gene3D" id="3.40.50.970">
    <property type="match status" value="2"/>
</dbReference>
<dbReference type="FunFam" id="3.40.50.920:FF:000002">
    <property type="entry name" value="1-deoxy-D-xylulose-5-phosphate synthase"/>
    <property type="match status" value="1"/>
</dbReference>
<dbReference type="NCBIfam" id="NF003933">
    <property type="entry name" value="PRK05444.2-2"/>
    <property type="match status" value="1"/>
</dbReference>
<dbReference type="GO" id="GO:0008661">
    <property type="term" value="F:1-deoxy-D-xylulose-5-phosphate synthase activity"/>
    <property type="evidence" value="ECO:0007669"/>
    <property type="project" value="UniProtKB-UniRule"/>
</dbReference>
<dbReference type="GO" id="GO:0009228">
    <property type="term" value="P:thiamine biosynthetic process"/>
    <property type="evidence" value="ECO:0007669"/>
    <property type="project" value="UniProtKB-UniRule"/>
</dbReference>
<dbReference type="InterPro" id="IPR020826">
    <property type="entry name" value="Transketolase_BS"/>
</dbReference>
<evidence type="ECO:0000256" key="9">
    <source>
        <dbReference type="ARBA" id="ARBA00023229"/>
    </source>
</evidence>
<gene>
    <name evidence="11" type="primary">dxs</name>
    <name evidence="13" type="ORF">GJ668_10650</name>
</gene>
<dbReference type="GO" id="GO:0000287">
    <property type="term" value="F:magnesium ion binding"/>
    <property type="evidence" value="ECO:0007669"/>
    <property type="project" value="UniProtKB-UniRule"/>
</dbReference>
<evidence type="ECO:0000256" key="1">
    <source>
        <dbReference type="ARBA" id="ARBA00004980"/>
    </source>
</evidence>
<evidence type="ECO:0000256" key="5">
    <source>
        <dbReference type="ARBA" id="ARBA00022723"/>
    </source>
</evidence>
<sequence>MPHRTLTDSGVGAHRRPLLDLIDSPTDLRALPESQLTELASELRSFLIECVSKTGGHLAAGLGVVELTLGLHYIFDTPDDRLVWDVGHQAYPHKILTGRRERMCTLRQKNGVSGFPKLGESEYDTFGVGHSSTSISAALGMALAAKQKGERRTVIAIIGDGALSAGMAFEALNHAGSMDIDLVVILNDNEMSISPPVGAISNHLARLLSGKLYTSVREGSKHALAGMPQLRHLVGRWEEHMKGMLMPSTLFEELGFNYIGPVDGHDMDGLLRTLRNIKGMPGQRLLHVVTKKGRGFEPAEGQPVAYHGVTPFDRHTGQLLKAKSSALTYTQIFGGWLYDTAEADPRLVGITPAMCEGSGLTAFSKRFPERYFDVGIAEQHAVTLAAGMACEGLKPVVAIYSSFLQRAYDQLIHDVALQNLDVTFAVDRGGLVGPDGATHAGSFDLSFCRPIPNLIILAPSNENECRRMLKTAYEYEGPALVRYPRGGGPGVAIDPNAPALPLGRGEIRREGSRMALLAFGPLVKTALEAAEVFDATVADMRFVKPLDEALILDLAARHEILVTLEENAIAGGAGSGVAELLAAHGVVRRCLHLGLPDRYIDHAEHHEQLASIGLDAPGVIASLHAEFARHEHTG</sequence>
<comment type="cofactor">
    <cofactor evidence="11">
        <name>thiamine diphosphate</name>
        <dbReference type="ChEBI" id="CHEBI:58937"/>
    </cofactor>
    <text evidence="11">Binds 1 thiamine pyrophosphate per subunit.</text>
</comment>
<dbReference type="AlphaFoldDB" id="A0A6N8EG75"/>
<evidence type="ECO:0000313" key="14">
    <source>
        <dbReference type="Proteomes" id="UP000434044"/>
    </source>
</evidence>
<dbReference type="EC" id="2.2.1.7" evidence="11"/>
<dbReference type="OrthoDB" id="9803371at2"/>
<dbReference type="GO" id="GO:0030976">
    <property type="term" value="F:thiamine pyrophosphate binding"/>
    <property type="evidence" value="ECO:0007669"/>
    <property type="project" value="UniProtKB-UniRule"/>
</dbReference>
<evidence type="ECO:0000313" key="13">
    <source>
        <dbReference type="EMBL" id="MTW21547.1"/>
    </source>
</evidence>
<dbReference type="Pfam" id="PF02780">
    <property type="entry name" value="Transketolase_C"/>
    <property type="match status" value="1"/>
</dbReference>
<reference evidence="13 14" key="1">
    <citation type="submission" date="2019-11" db="EMBL/GenBank/DDBJ databases">
        <title>Whole-genome sequence of the anaerobic purple sulfur bacterium Allochromatium palmeri DSM 15591.</title>
        <authorList>
            <person name="Kyndt J.A."/>
            <person name="Meyer T.E."/>
        </authorList>
    </citation>
    <scope>NUCLEOTIDE SEQUENCE [LARGE SCALE GENOMIC DNA]</scope>
    <source>
        <strain evidence="13 14">DSM 15591</strain>
    </source>
</reference>
<feature type="binding site" evidence="11">
    <location>
        <position position="189"/>
    </location>
    <ligand>
        <name>Mg(2+)</name>
        <dbReference type="ChEBI" id="CHEBI:18420"/>
    </ligand>
</feature>
<evidence type="ECO:0000256" key="11">
    <source>
        <dbReference type="HAMAP-Rule" id="MF_00315"/>
    </source>
</evidence>
<feature type="binding site" evidence="11">
    <location>
        <begin position="129"/>
        <end position="131"/>
    </location>
    <ligand>
        <name>thiamine diphosphate</name>
        <dbReference type="ChEBI" id="CHEBI:58937"/>
    </ligand>
</feature>
<dbReference type="InterPro" id="IPR029061">
    <property type="entry name" value="THDP-binding"/>
</dbReference>
<comment type="similarity">
    <text evidence="2 11">Belongs to the transketolase family. DXPS subfamily.</text>
</comment>
<dbReference type="CDD" id="cd02007">
    <property type="entry name" value="TPP_DXS"/>
    <property type="match status" value="1"/>
</dbReference>
<evidence type="ECO:0000256" key="7">
    <source>
        <dbReference type="ARBA" id="ARBA00022977"/>
    </source>
</evidence>
<dbReference type="PANTHER" id="PTHR43322">
    <property type="entry name" value="1-D-DEOXYXYLULOSE 5-PHOSPHATE SYNTHASE-RELATED"/>
    <property type="match status" value="1"/>
</dbReference>
<dbReference type="RefSeq" id="WP_155450131.1">
    <property type="nucleotide sequence ID" value="NZ_WNKT01000020.1"/>
</dbReference>
<feature type="binding site" evidence="11">
    <location>
        <begin position="161"/>
        <end position="162"/>
    </location>
    <ligand>
        <name>thiamine diphosphate</name>
        <dbReference type="ChEBI" id="CHEBI:58937"/>
    </ligand>
</feature>
<evidence type="ECO:0000259" key="12">
    <source>
        <dbReference type="SMART" id="SM00861"/>
    </source>
</evidence>
<feature type="binding site" evidence="11">
    <location>
        <position position="88"/>
    </location>
    <ligand>
        <name>thiamine diphosphate</name>
        <dbReference type="ChEBI" id="CHEBI:58937"/>
    </ligand>
</feature>
<comment type="cofactor">
    <cofactor evidence="11">
        <name>Mg(2+)</name>
        <dbReference type="ChEBI" id="CHEBI:18420"/>
    </cofactor>
    <text evidence="11">Binds 1 Mg(2+) ion per subunit.</text>
</comment>
<feature type="domain" description="Transketolase-like pyrimidine-binding" evidence="12">
    <location>
        <begin position="327"/>
        <end position="491"/>
    </location>
</feature>
<organism evidence="13 14">
    <name type="scientific">Allochromatium palmeri</name>
    <dbReference type="NCBI Taxonomy" id="231048"/>
    <lineage>
        <taxon>Bacteria</taxon>
        <taxon>Pseudomonadati</taxon>
        <taxon>Pseudomonadota</taxon>
        <taxon>Gammaproteobacteria</taxon>
        <taxon>Chromatiales</taxon>
        <taxon>Chromatiaceae</taxon>
        <taxon>Allochromatium</taxon>
    </lineage>
</organism>
<feature type="binding site" evidence="11">
    <location>
        <position position="160"/>
    </location>
    <ligand>
        <name>Mg(2+)</name>
        <dbReference type="ChEBI" id="CHEBI:18420"/>
    </ligand>
</feature>
<dbReference type="GO" id="GO:0019288">
    <property type="term" value="P:isopentenyl diphosphate biosynthetic process, methylerythritol 4-phosphate pathway"/>
    <property type="evidence" value="ECO:0007669"/>
    <property type="project" value="TreeGrafter"/>
</dbReference>
<keyword evidence="5 11" id="KW-0479">Metal-binding</keyword>
<evidence type="ECO:0000256" key="3">
    <source>
        <dbReference type="ARBA" id="ARBA00011738"/>
    </source>
</evidence>